<sequence>MRMLKMAHTVYRTQYHVVWVTRYRRKILCKGVDEYLRQILQSIGKYFPDLYITEIGMDQDHIHLRVIIPPKYAVSRIVDAIKTNTSRIIRKRFSGMLGKVYWDNGGIWGTGFYVSTVGGDEAVIREYVRQQGRHDEEQREELKKEIPRP</sequence>
<dbReference type="Proteomes" id="UP000230556">
    <property type="component" value="Unassembled WGS sequence"/>
</dbReference>
<dbReference type="AlphaFoldDB" id="A0A2M7FQX3"/>
<dbReference type="NCBIfam" id="NF033573">
    <property type="entry name" value="transpos_IS200"/>
    <property type="match status" value="1"/>
</dbReference>
<proteinExistence type="predicted"/>
<dbReference type="InterPro" id="IPR002686">
    <property type="entry name" value="Transposase_17"/>
</dbReference>
<feature type="domain" description="Transposase IS200-like" evidence="1">
    <location>
        <begin position="10"/>
        <end position="131"/>
    </location>
</feature>
<evidence type="ECO:0000313" key="3">
    <source>
        <dbReference type="Proteomes" id="UP000230556"/>
    </source>
</evidence>
<dbReference type="SMART" id="SM01321">
    <property type="entry name" value="Y1_Tnp"/>
    <property type="match status" value="1"/>
</dbReference>
<dbReference type="EMBL" id="PFFO01000066">
    <property type="protein sequence ID" value="PIW08133.1"/>
    <property type="molecule type" value="Genomic_DNA"/>
</dbReference>
<dbReference type="GO" id="GO:0003677">
    <property type="term" value="F:DNA binding"/>
    <property type="evidence" value="ECO:0007669"/>
    <property type="project" value="InterPro"/>
</dbReference>
<evidence type="ECO:0000259" key="1">
    <source>
        <dbReference type="SMART" id="SM01321"/>
    </source>
</evidence>
<dbReference type="PANTHER" id="PTHR33360:SF2">
    <property type="entry name" value="TRANSPOSASE FOR INSERTION SEQUENCE ELEMENT IS200"/>
    <property type="match status" value="1"/>
</dbReference>
<dbReference type="Gene3D" id="3.30.70.1290">
    <property type="entry name" value="Transposase IS200-like"/>
    <property type="match status" value="1"/>
</dbReference>
<comment type="caution">
    <text evidence="2">The sequence shown here is derived from an EMBL/GenBank/DDBJ whole genome shotgun (WGS) entry which is preliminary data.</text>
</comment>
<dbReference type="SUPFAM" id="SSF143422">
    <property type="entry name" value="Transposase IS200-like"/>
    <property type="match status" value="1"/>
</dbReference>
<dbReference type="PANTHER" id="PTHR33360">
    <property type="entry name" value="TRANSPOSASE FOR INSERTION SEQUENCE ELEMENT IS200"/>
    <property type="match status" value="1"/>
</dbReference>
<accession>A0A2M7FQX3</accession>
<evidence type="ECO:0000313" key="2">
    <source>
        <dbReference type="EMBL" id="PIW08133.1"/>
    </source>
</evidence>
<gene>
    <name evidence="2" type="ORF">COW38_01390</name>
</gene>
<organism evidence="2 3">
    <name type="scientific">Candidatus Collierbacteria bacterium CG17_big_fil_post_rev_8_21_14_2_50_45_7</name>
    <dbReference type="NCBI Taxonomy" id="1974536"/>
    <lineage>
        <taxon>Bacteria</taxon>
        <taxon>Candidatus Collieribacteriota</taxon>
    </lineage>
</organism>
<name>A0A2M7FQX3_9BACT</name>
<dbReference type="InterPro" id="IPR036515">
    <property type="entry name" value="Transposase_17_sf"/>
</dbReference>
<dbReference type="Pfam" id="PF01797">
    <property type="entry name" value="Y1_Tnp"/>
    <property type="match status" value="1"/>
</dbReference>
<dbReference type="GO" id="GO:0004803">
    <property type="term" value="F:transposase activity"/>
    <property type="evidence" value="ECO:0007669"/>
    <property type="project" value="InterPro"/>
</dbReference>
<dbReference type="GO" id="GO:0006313">
    <property type="term" value="P:DNA transposition"/>
    <property type="evidence" value="ECO:0007669"/>
    <property type="project" value="InterPro"/>
</dbReference>
<reference evidence="3" key="1">
    <citation type="submission" date="2017-09" db="EMBL/GenBank/DDBJ databases">
        <title>Depth-based differentiation of microbial function through sediment-hosted aquifers and enrichment of novel symbionts in the deep terrestrial subsurface.</title>
        <authorList>
            <person name="Probst A.J."/>
            <person name="Ladd B."/>
            <person name="Jarett J.K."/>
            <person name="Geller-Mcgrath D.E."/>
            <person name="Sieber C.M.K."/>
            <person name="Emerson J.B."/>
            <person name="Anantharaman K."/>
            <person name="Thomas B.C."/>
            <person name="Malmstrom R."/>
            <person name="Stieglmeier M."/>
            <person name="Klingl A."/>
            <person name="Woyke T."/>
            <person name="Ryan C.M."/>
            <person name="Banfield J.F."/>
        </authorList>
    </citation>
    <scope>NUCLEOTIDE SEQUENCE [LARGE SCALE GENOMIC DNA]</scope>
</reference>
<protein>
    <recommendedName>
        <fullName evidence="1">Transposase IS200-like domain-containing protein</fullName>
    </recommendedName>
</protein>